<evidence type="ECO:0000256" key="3">
    <source>
        <dbReference type="ARBA" id="ARBA00022989"/>
    </source>
</evidence>
<feature type="transmembrane region" description="Helical" evidence="6">
    <location>
        <begin position="324"/>
        <end position="343"/>
    </location>
</feature>
<evidence type="ECO:0000256" key="5">
    <source>
        <dbReference type="SAM" id="MobiDB-lite"/>
    </source>
</evidence>
<evidence type="ECO:0000256" key="2">
    <source>
        <dbReference type="ARBA" id="ARBA00022692"/>
    </source>
</evidence>
<dbReference type="InterPro" id="IPR003689">
    <property type="entry name" value="ZIP"/>
</dbReference>
<feature type="transmembrane region" description="Helical" evidence="6">
    <location>
        <begin position="224"/>
        <end position="244"/>
    </location>
</feature>
<dbReference type="GO" id="GO:0005886">
    <property type="term" value="C:plasma membrane"/>
    <property type="evidence" value="ECO:0007669"/>
    <property type="project" value="TreeGrafter"/>
</dbReference>
<feature type="transmembrane region" description="Helical" evidence="6">
    <location>
        <begin position="256"/>
        <end position="277"/>
    </location>
</feature>
<dbReference type="EMBL" id="HBUF01045850">
    <property type="protein sequence ID" value="CAG6619622.1"/>
    <property type="molecule type" value="Transcribed_RNA"/>
</dbReference>
<dbReference type="GO" id="GO:0005385">
    <property type="term" value="F:zinc ion transmembrane transporter activity"/>
    <property type="evidence" value="ECO:0007669"/>
    <property type="project" value="TreeGrafter"/>
</dbReference>
<sequence length="370" mass="40183">MNLVEAKALIVILLAFVRLFSGLVPLCFTKQLKRWTAIDNPNRQRVDITVSLCLSLGGGVLLATCFIHMIPEVRHAIENHSPHSTHHFPFTELLVCIGFFIVYIVEESVRHCLQTRHKTGSKSNHVEVPWTTKSRAEVTPLDSGNNSKPGSGCGGGTPHHGGMGGQDGHPHVHTLPPLGTSSTCEHTSSQHIHSLRSFLVVLALSFHSVMEGLAIGLEQSLSDVWTLFTAVSIHECTILFCVGLEMLITRHTLVSIVTHIVTLALVSPFGVIVGTLVTVNPVLSPELQGLGIAGLQGLAAGTILYVTFFEVLDKERKRDSTPGLIKLAFVILGFCLMICLELLGSHSHSHHDHEDLLPCNNTCNTTLLTP</sequence>
<evidence type="ECO:0000313" key="7">
    <source>
        <dbReference type="EMBL" id="CAG6666175.1"/>
    </source>
</evidence>
<accession>A0A8D8SAC9</accession>
<feature type="compositionally biased region" description="Gly residues" evidence="5">
    <location>
        <begin position="151"/>
        <end position="167"/>
    </location>
</feature>
<dbReference type="EMBL" id="HBUF01213156">
    <property type="protein sequence ID" value="CAG6666175.1"/>
    <property type="molecule type" value="Transcribed_RNA"/>
</dbReference>
<evidence type="ECO:0000256" key="4">
    <source>
        <dbReference type="ARBA" id="ARBA00023136"/>
    </source>
</evidence>
<feature type="transmembrane region" description="Helical" evidence="6">
    <location>
        <begin position="48"/>
        <end position="70"/>
    </location>
</feature>
<dbReference type="Pfam" id="PF02535">
    <property type="entry name" value="Zip"/>
    <property type="match status" value="1"/>
</dbReference>
<feature type="region of interest" description="Disordered" evidence="5">
    <location>
        <begin position="137"/>
        <end position="167"/>
    </location>
</feature>
<dbReference type="PANTHER" id="PTHR11040">
    <property type="entry name" value="ZINC/IRON TRANSPORTER"/>
    <property type="match status" value="1"/>
</dbReference>
<dbReference type="EMBL" id="HBUF01213155">
    <property type="protein sequence ID" value="CAG6666174.1"/>
    <property type="molecule type" value="Transcribed_RNA"/>
</dbReference>
<keyword evidence="3 6" id="KW-1133">Transmembrane helix</keyword>
<feature type="transmembrane region" description="Helical" evidence="6">
    <location>
        <begin position="6"/>
        <end position="28"/>
    </location>
</feature>
<dbReference type="EMBL" id="HBUF01390535">
    <property type="protein sequence ID" value="CAG6733678.1"/>
    <property type="molecule type" value="Transcribed_RNA"/>
</dbReference>
<dbReference type="AlphaFoldDB" id="A0A8D8SAC9"/>
<evidence type="ECO:0000256" key="6">
    <source>
        <dbReference type="SAM" id="Phobius"/>
    </source>
</evidence>
<proteinExistence type="predicted"/>
<protein>
    <submittedName>
        <fullName evidence="7">Zinc transporter ZIP3</fullName>
    </submittedName>
</protein>
<feature type="transmembrane region" description="Helical" evidence="6">
    <location>
        <begin position="90"/>
        <end position="109"/>
    </location>
</feature>
<reference evidence="7" key="1">
    <citation type="submission" date="2021-05" db="EMBL/GenBank/DDBJ databases">
        <authorList>
            <person name="Alioto T."/>
            <person name="Alioto T."/>
            <person name="Gomez Garrido J."/>
        </authorList>
    </citation>
    <scope>NUCLEOTIDE SEQUENCE</scope>
</reference>
<dbReference type="EMBL" id="HBUF01045849">
    <property type="protein sequence ID" value="CAG6619621.1"/>
    <property type="molecule type" value="Transcribed_RNA"/>
</dbReference>
<evidence type="ECO:0000256" key="1">
    <source>
        <dbReference type="ARBA" id="ARBA00004141"/>
    </source>
</evidence>
<feature type="transmembrane region" description="Helical" evidence="6">
    <location>
        <begin position="289"/>
        <end position="312"/>
    </location>
</feature>
<keyword evidence="2 6" id="KW-0812">Transmembrane</keyword>
<comment type="subcellular location">
    <subcellularLocation>
        <location evidence="1">Membrane</location>
        <topology evidence="1">Multi-pass membrane protein</topology>
    </subcellularLocation>
</comment>
<dbReference type="EMBL" id="HBUF01213157">
    <property type="protein sequence ID" value="CAG6666176.1"/>
    <property type="molecule type" value="Transcribed_RNA"/>
</dbReference>
<name>A0A8D8SAC9_9HEMI</name>
<organism evidence="7">
    <name type="scientific">Cacopsylla melanoneura</name>
    <dbReference type="NCBI Taxonomy" id="428564"/>
    <lineage>
        <taxon>Eukaryota</taxon>
        <taxon>Metazoa</taxon>
        <taxon>Ecdysozoa</taxon>
        <taxon>Arthropoda</taxon>
        <taxon>Hexapoda</taxon>
        <taxon>Insecta</taxon>
        <taxon>Pterygota</taxon>
        <taxon>Neoptera</taxon>
        <taxon>Paraneoptera</taxon>
        <taxon>Hemiptera</taxon>
        <taxon>Sternorrhyncha</taxon>
        <taxon>Psylloidea</taxon>
        <taxon>Psyllidae</taxon>
        <taxon>Psyllinae</taxon>
        <taxon>Cacopsylla</taxon>
    </lineage>
</organism>
<keyword evidence="4 6" id="KW-0472">Membrane</keyword>
<feature type="transmembrane region" description="Helical" evidence="6">
    <location>
        <begin position="198"/>
        <end position="218"/>
    </location>
</feature>
<dbReference type="PANTHER" id="PTHR11040:SF203">
    <property type="entry name" value="FI18611P1-RELATED"/>
    <property type="match status" value="1"/>
</dbReference>
<dbReference type="EMBL" id="HBUF01390534">
    <property type="protein sequence ID" value="CAG6733677.1"/>
    <property type="molecule type" value="Transcribed_RNA"/>
</dbReference>